<evidence type="ECO:0000313" key="2">
    <source>
        <dbReference type="EMBL" id="KAL2466705.1"/>
    </source>
</evidence>
<name>A0ABD1PS55_9LAMI</name>
<proteinExistence type="predicted"/>
<evidence type="ECO:0000256" key="1">
    <source>
        <dbReference type="SAM" id="SignalP"/>
    </source>
</evidence>
<feature type="chain" id="PRO_5044777977" evidence="1">
    <location>
        <begin position="18"/>
        <end position="113"/>
    </location>
</feature>
<keyword evidence="3" id="KW-1185">Reference proteome</keyword>
<protein>
    <submittedName>
        <fullName evidence="2">Uncharacterized protein</fullName>
    </submittedName>
</protein>
<reference evidence="3" key="1">
    <citation type="submission" date="2024-07" db="EMBL/GenBank/DDBJ databases">
        <title>Two chromosome-level genome assemblies of Korean endemic species Abeliophyllum distichum and Forsythia ovata (Oleaceae).</title>
        <authorList>
            <person name="Jang H."/>
        </authorList>
    </citation>
    <scope>NUCLEOTIDE SEQUENCE [LARGE SCALE GENOMIC DNA]</scope>
</reference>
<sequence length="113" mass="12823">MGFSFLLLCWLMRHKYSFLLSDPLCVCLCYPHKSPVAGKPMSFETRSSLPSTRQILEIPPPTQRICQRSFGLSCSDLPVQQCFSVFQQILPSCPLHTVIGEIYELVRPTDSDL</sequence>
<evidence type="ECO:0000313" key="3">
    <source>
        <dbReference type="Proteomes" id="UP001604336"/>
    </source>
</evidence>
<accession>A0ABD1PS55</accession>
<dbReference type="EMBL" id="JBFOLK010000013">
    <property type="protein sequence ID" value="KAL2466705.1"/>
    <property type="molecule type" value="Genomic_DNA"/>
</dbReference>
<gene>
    <name evidence="2" type="ORF">Adt_42556</name>
</gene>
<organism evidence="2 3">
    <name type="scientific">Abeliophyllum distichum</name>
    <dbReference type="NCBI Taxonomy" id="126358"/>
    <lineage>
        <taxon>Eukaryota</taxon>
        <taxon>Viridiplantae</taxon>
        <taxon>Streptophyta</taxon>
        <taxon>Embryophyta</taxon>
        <taxon>Tracheophyta</taxon>
        <taxon>Spermatophyta</taxon>
        <taxon>Magnoliopsida</taxon>
        <taxon>eudicotyledons</taxon>
        <taxon>Gunneridae</taxon>
        <taxon>Pentapetalae</taxon>
        <taxon>asterids</taxon>
        <taxon>lamiids</taxon>
        <taxon>Lamiales</taxon>
        <taxon>Oleaceae</taxon>
        <taxon>Forsythieae</taxon>
        <taxon>Abeliophyllum</taxon>
    </lineage>
</organism>
<dbReference type="Proteomes" id="UP001604336">
    <property type="component" value="Unassembled WGS sequence"/>
</dbReference>
<keyword evidence="1" id="KW-0732">Signal</keyword>
<feature type="signal peptide" evidence="1">
    <location>
        <begin position="1"/>
        <end position="17"/>
    </location>
</feature>
<comment type="caution">
    <text evidence="2">The sequence shown here is derived from an EMBL/GenBank/DDBJ whole genome shotgun (WGS) entry which is preliminary data.</text>
</comment>
<dbReference type="AlphaFoldDB" id="A0ABD1PS55"/>